<dbReference type="Gene3D" id="1.10.287.470">
    <property type="entry name" value="Helix hairpin bin"/>
    <property type="match status" value="1"/>
</dbReference>
<evidence type="ECO:0000256" key="2">
    <source>
        <dbReference type="ARBA" id="ARBA00023054"/>
    </source>
</evidence>
<gene>
    <name evidence="5" type="ORF">SAMN05216296_3258</name>
</gene>
<dbReference type="Pfam" id="PF25917">
    <property type="entry name" value="BSH_RND"/>
    <property type="match status" value="1"/>
</dbReference>
<dbReference type="OrthoDB" id="9806939at2"/>
<dbReference type="EMBL" id="LT629785">
    <property type="protein sequence ID" value="SDU35257.1"/>
    <property type="molecule type" value="Genomic_DNA"/>
</dbReference>
<sequence>MNAYLKRIWSNRNYRIALLILVIALAWLASGQRPGSSGEAETESQVRGITAVKARYITAEDYAPTVKVRARTEAARRVELRAETAGRLIASPLAEGQLVKQGDVLCELATDDRPLRVIEARSAAEQAQLEYDASQKLRLGGHQSQTALAAAKSRLDAAKANLASRELDLANTRIRAPFAGVVERLDLKVGGYMERGGLCAVLLDLDPILFSGQVSESEVGHLREGQNAKAQLLDGAEIAAKLRFIGREAGNATRTFRVEAVAPNPDYAIRSGLTVEMLLPLVSQRAHSIPSSLLALDDAGKIGVRTLDASQRVEFRHVQLLGDSPNGVWVLGLPEKTLLITVGQEYVSNGSTVEVSLQDSEPSASQGGQ</sequence>
<dbReference type="STRING" id="364197.SAMN05216296_3258"/>
<dbReference type="InterPro" id="IPR058625">
    <property type="entry name" value="MdtA-like_BSH"/>
</dbReference>
<reference evidence="6" key="1">
    <citation type="submission" date="2016-10" db="EMBL/GenBank/DDBJ databases">
        <authorList>
            <person name="Varghese N."/>
            <person name="Submissions S."/>
        </authorList>
    </citation>
    <scope>NUCLEOTIDE SEQUENCE [LARGE SCALE GENOMIC DNA]</scope>
    <source>
        <strain evidence="6">DSM 17875</strain>
    </source>
</reference>
<protein>
    <submittedName>
        <fullName evidence="5">Membrane fusion protein, multidrug efflux system</fullName>
    </submittedName>
</protein>
<evidence type="ECO:0000259" key="4">
    <source>
        <dbReference type="Pfam" id="PF25954"/>
    </source>
</evidence>
<name>A0A1H2HTS7_9PSED</name>
<dbReference type="NCBIfam" id="TIGR01730">
    <property type="entry name" value="RND_mfp"/>
    <property type="match status" value="1"/>
</dbReference>
<dbReference type="InterPro" id="IPR058792">
    <property type="entry name" value="Beta-barrel_RND_2"/>
</dbReference>
<organism evidence="5 6">
    <name type="scientific">Pseudomonas pohangensis</name>
    <dbReference type="NCBI Taxonomy" id="364197"/>
    <lineage>
        <taxon>Bacteria</taxon>
        <taxon>Pseudomonadati</taxon>
        <taxon>Pseudomonadota</taxon>
        <taxon>Gammaproteobacteria</taxon>
        <taxon>Pseudomonadales</taxon>
        <taxon>Pseudomonadaceae</taxon>
        <taxon>Pseudomonas</taxon>
    </lineage>
</organism>
<feature type="domain" description="Multidrug resistance protein MdtA-like barrel-sandwich hybrid" evidence="3">
    <location>
        <begin position="76"/>
        <end position="196"/>
    </location>
</feature>
<dbReference type="SUPFAM" id="SSF111369">
    <property type="entry name" value="HlyD-like secretion proteins"/>
    <property type="match status" value="1"/>
</dbReference>
<feature type="domain" description="CusB-like beta-barrel" evidence="4">
    <location>
        <begin position="213"/>
        <end position="278"/>
    </location>
</feature>
<keyword evidence="6" id="KW-1185">Reference proteome</keyword>
<evidence type="ECO:0000313" key="5">
    <source>
        <dbReference type="EMBL" id="SDU35257.1"/>
    </source>
</evidence>
<dbReference type="InterPro" id="IPR006143">
    <property type="entry name" value="RND_pump_MFP"/>
</dbReference>
<dbReference type="PANTHER" id="PTHR30469">
    <property type="entry name" value="MULTIDRUG RESISTANCE PROTEIN MDTA"/>
    <property type="match status" value="1"/>
</dbReference>
<dbReference type="AlphaFoldDB" id="A0A1H2HTS7"/>
<dbReference type="Proteomes" id="UP000243232">
    <property type="component" value="Chromosome I"/>
</dbReference>
<comment type="similarity">
    <text evidence="1">Belongs to the membrane fusion protein (MFP) (TC 8.A.1) family.</text>
</comment>
<dbReference type="Pfam" id="PF25954">
    <property type="entry name" value="Beta-barrel_RND_2"/>
    <property type="match status" value="1"/>
</dbReference>
<accession>A0A1H2HTS7</accession>
<evidence type="ECO:0000259" key="3">
    <source>
        <dbReference type="Pfam" id="PF25917"/>
    </source>
</evidence>
<dbReference type="Gene3D" id="2.40.50.100">
    <property type="match status" value="1"/>
</dbReference>
<dbReference type="Gene3D" id="2.40.30.170">
    <property type="match status" value="1"/>
</dbReference>
<dbReference type="PANTHER" id="PTHR30469:SF29">
    <property type="entry name" value="BLR2860 PROTEIN"/>
    <property type="match status" value="1"/>
</dbReference>
<dbReference type="GO" id="GO:0015562">
    <property type="term" value="F:efflux transmembrane transporter activity"/>
    <property type="evidence" value="ECO:0007669"/>
    <property type="project" value="TreeGrafter"/>
</dbReference>
<dbReference type="Gene3D" id="2.40.420.20">
    <property type="match status" value="1"/>
</dbReference>
<dbReference type="RefSeq" id="WP_090197767.1">
    <property type="nucleotide sequence ID" value="NZ_LT629785.1"/>
</dbReference>
<evidence type="ECO:0000256" key="1">
    <source>
        <dbReference type="ARBA" id="ARBA00009477"/>
    </source>
</evidence>
<dbReference type="GO" id="GO:1990281">
    <property type="term" value="C:efflux pump complex"/>
    <property type="evidence" value="ECO:0007669"/>
    <property type="project" value="TreeGrafter"/>
</dbReference>
<evidence type="ECO:0000313" key="6">
    <source>
        <dbReference type="Proteomes" id="UP000243232"/>
    </source>
</evidence>
<keyword evidence="2" id="KW-0175">Coiled coil</keyword>
<proteinExistence type="inferred from homology"/>